<dbReference type="SUPFAM" id="SSF57850">
    <property type="entry name" value="RING/U-box"/>
    <property type="match status" value="1"/>
</dbReference>
<evidence type="ECO:0000313" key="3">
    <source>
        <dbReference type="Proteomes" id="UP000039865"/>
    </source>
</evidence>
<accession>A0A078BAB3</accession>
<dbReference type="InParanoid" id="A0A078BAB3"/>
<organism evidence="2 3">
    <name type="scientific">Stylonychia lemnae</name>
    <name type="common">Ciliate</name>
    <dbReference type="NCBI Taxonomy" id="5949"/>
    <lineage>
        <taxon>Eukaryota</taxon>
        <taxon>Sar</taxon>
        <taxon>Alveolata</taxon>
        <taxon>Ciliophora</taxon>
        <taxon>Intramacronucleata</taxon>
        <taxon>Spirotrichea</taxon>
        <taxon>Stichotrichia</taxon>
        <taxon>Sporadotrichida</taxon>
        <taxon>Oxytrichidae</taxon>
        <taxon>Stylonychinae</taxon>
        <taxon>Stylonychia</taxon>
    </lineage>
</organism>
<reference evidence="2 3" key="1">
    <citation type="submission" date="2014-06" db="EMBL/GenBank/DDBJ databases">
        <authorList>
            <person name="Swart Estienne"/>
        </authorList>
    </citation>
    <scope>NUCLEOTIDE SEQUENCE [LARGE SCALE GENOMIC DNA]</scope>
    <source>
        <strain evidence="2 3">130c</strain>
    </source>
</reference>
<protein>
    <submittedName>
        <fullName evidence="2">Wd40 repeat protein</fullName>
    </submittedName>
</protein>
<proteinExistence type="predicted"/>
<sequence length="108" mass="13097">MDFSRMFQVLKEDKFECPITKLIVVDPVRTKSGFYFERQMIKSWILQRGTCPLTRQRLYLAELTEPTEEYQKEFQQFKEQTRELDLFSKLHKDIKESIRMEIITIPKS</sequence>
<dbReference type="GO" id="GO:0016567">
    <property type="term" value="P:protein ubiquitination"/>
    <property type="evidence" value="ECO:0007669"/>
    <property type="project" value="InterPro"/>
</dbReference>
<dbReference type="OrthoDB" id="1630758at2759"/>
<keyword evidence="3" id="KW-1185">Reference proteome</keyword>
<feature type="domain" description="U-box" evidence="1">
    <location>
        <begin position="14"/>
        <end position="70"/>
    </location>
</feature>
<dbReference type="Gene3D" id="3.30.40.10">
    <property type="entry name" value="Zinc/RING finger domain, C3HC4 (zinc finger)"/>
    <property type="match status" value="1"/>
</dbReference>
<dbReference type="SMART" id="SM00504">
    <property type="entry name" value="Ubox"/>
    <property type="match status" value="1"/>
</dbReference>
<dbReference type="Proteomes" id="UP000039865">
    <property type="component" value="Unassembled WGS sequence"/>
</dbReference>
<dbReference type="InterPro" id="IPR003613">
    <property type="entry name" value="Ubox_domain"/>
</dbReference>
<gene>
    <name evidence="2" type="primary">Contig7901.g8435</name>
    <name evidence="2" type="ORF">STYLEM_19348</name>
</gene>
<evidence type="ECO:0000259" key="1">
    <source>
        <dbReference type="SMART" id="SM00504"/>
    </source>
</evidence>
<evidence type="ECO:0000313" key="2">
    <source>
        <dbReference type="EMBL" id="CDW90207.1"/>
    </source>
</evidence>
<dbReference type="EMBL" id="CCKQ01018254">
    <property type="protein sequence ID" value="CDW90207.1"/>
    <property type="molecule type" value="Genomic_DNA"/>
</dbReference>
<dbReference type="Pfam" id="PF04564">
    <property type="entry name" value="U-box"/>
    <property type="match status" value="1"/>
</dbReference>
<dbReference type="AlphaFoldDB" id="A0A078BAB3"/>
<dbReference type="GO" id="GO:0004842">
    <property type="term" value="F:ubiquitin-protein transferase activity"/>
    <property type="evidence" value="ECO:0007669"/>
    <property type="project" value="InterPro"/>
</dbReference>
<name>A0A078BAB3_STYLE</name>
<dbReference type="InterPro" id="IPR013083">
    <property type="entry name" value="Znf_RING/FYVE/PHD"/>
</dbReference>